<accession>A0ABP9WCW8</accession>
<dbReference type="Pfam" id="PF03883">
    <property type="entry name" value="H2O2_YaaD"/>
    <property type="match status" value="1"/>
</dbReference>
<dbReference type="Proteomes" id="UP001426770">
    <property type="component" value="Unassembled WGS sequence"/>
</dbReference>
<organism evidence="1 2">
    <name type="scientific">Demequina sediminis</name>
    <dbReference type="NCBI Taxonomy" id="1930058"/>
    <lineage>
        <taxon>Bacteria</taxon>
        <taxon>Bacillati</taxon>
        <taxon>Actinomycetota</taxon>
        <taxon>Actinomycetes</taxon>
        <taxon>Micrococcales</taxon>
        <taxon>Demequinaceae</taxon>
        <taxon>Demequina</taxon>
    </lineage>
</organism>
<protein>
    <recommendedName>
        <fullName evidence="3">Peroxide stress protein YaaA</fullName>
    </recommendedName>
</protein>
<dbReference type="EMBL" id="BAABRR010000001">
    <property type="protein sequence ID" value="GAA5517671.1"/>
    <property type="molecule type" value="Genomic_DNA"/>
</dbReference>
<dbReference type="PANTHER" id="PTHR30283:SF4">
    <property type="entry name" value="PEROXIDE STRESS RESISTANCE PROTEIN YAAA"/>
    <property type="match status" value="1"/>
</dbReference>
<proteinExistence type="predicted"/>
<comment type="caution">
    <text evidence="1">The sequence shown here is derived from an EMBL/GenBank/DDBJ whole genome shotgun (WGS) entry which is preliminary data.</text>
</comment>
<sequence>MHAAPTLVPVLILLPPSEGKTAPASGAPVDLSSLSHPALEDHRRRVGDALVRVSGQRNASEVLGVGPSLSPEIERNRTLWDNPAARAATVYSGVLYDAAGMATWDAPTLERARAHVRIVSALWGAVSPADPIPAYRLSMGTSLGRIGPLAALWRRHLPRELDAVADGRLVIDCRSASYVAAFRPAASPWVSVGVQRELAGKRAVVSHMAKHTRGLLTAHLLRDDALPETAQDLADAAAGMIGDALVDVALTPRAKGPDELTLVIAG</sequence>
<dbReference type="InterPro" id="IPR005583">
    <property type="entry name" value="YaaA"/>
</dbReference>
<evidence type="ECO:0008006" key="3">
    <source>
        <dbReference type="Google" id="ProtNLM"/>
    </source>
</evidence>
<evidence type="ECO:0000313" key="2">
    <source>
        <dbReference type="Proteomes" id="UP001426770"/>
    </source>
</evidence>
<gene>
    <name evidence="1" type="ORF">Lsed01_00080</name>
</gene>
<dbReference type="PANTHER" id="PTHR30283">
    <property type="entry name" value="PEROXIDE STRESS RESPONSE PROTEIN YAAA"/>
    <property type="match status" value="1"/>
</dbReference>
<keyword evidence="2" id="KW-1185">Reference proteome</keyword>
<reference evidence="1 2" key="1">
    <citation type="submission" date="2024-02" db="EMBL/GenBank/DDBJ databases">
        <title>Lysinimicrobium sediminis NBRC 112286.</title>
        <authorList>
            <person name="Ichikawa N."/>
            <person name="Katano-Makiyama Y."/>
            <person name="Hidaka K."/>
        </authorList>
    </citation>
    <scope>NUCLEOTIDE SEQUENCE [LARGE SCALE GENOMIC DNA]</scope>
    <source>
        <strain evidence="1 2">NBRC 112286</strain>
    </source>
</reference>
<name>A0ABP9WCW8_9MICO</name>
<evidence type="ECO:0000313" key="1">
    <source>
        <dbReference type="EMBL" id="GAA5517671.1"/>
    </source>
</evidence>